<protein>
    <submittedName>
        <fullName evidence="1">(rape) hypothetical protein</fullName>
    </submittedName>
</protein>
<evidence type="ECO:0000313" key="1">
    <source>
        <dbReference type="EMBL" id="CAF1866214.1"/>
    </source>
</evidence>
<gene>
    <name evidence="1" type="ORF">DARMORV10_C04P62230.1</name>
</gene>
<dbReference type="AlphaFoldDB" id="A0A816JXD8"/>
<proteinExistence type="predicted"/>
<sequence length="104" mass="10775">MYLPSQTEEAEPASEPLVSVVFSLPNGRVDSLASCELKDPILATAFASCMEMLGISITFVLSETTATNGALGLDIAMADWALTGVEAGSAELTAITVSRTTFSA</sequence>
<organism evidence="1">
    <name type="scientific">Brassica napus</name>
    <name type="common">Rape</name>
    <dbReference type="NCBI Taxonomy" id="3708"/>
    <lineage>
        <taxon>Eukaryota</taxon>
        <taxon>Viridiplantae</taxon>
        <taxon>Streptophyta</taxon>
        <taxon>Embryophyta</taxon>
        <taxon>Tracheophyta</taxon>
        <taxon>Spermatophyta</taxon>
        <taxon>Magnoliopsida</taxon>
        <taxon>eudicotyledons</taxon>
        <taxon>Gunneridae</taxon>
        <taxon>Pentapetalae</taxon>
        <taxon>rosids</taxon>
        <taxon>malvids</taxon>
        <taxon>Brassicales</taxon>
        <taxon>Brassicaceae</taxon>
        <taxon>Brassiceae</taxon>
        <taxon>Brassica</taxon>
    </lineage>
</organism>
<name>A0A816JXD8_BRANA</name>
<reference evidence="1" key="1">
    <citation type="submission" date="2021-01" db="EMBL/GenBank/DDBJ databases">
        <authorList>
            <consortium name="Genoscope - CEA"/>
            <person name="William W."/>
        </authorList>
    </citation>
    <scope>NUCLEOTIDE SEQUENCE</scope>
</reference>
<dbReference type="EMBL" id="HG994368">
    <property type="protein sequence ID" value="CAF1866214.1"/>
    <property type="molecule type" value="Genomic_DNA"/>
</dbReference>
<accession>A0A816JXD8</accession>
<dbReference type="Proteomes" id="UP001295469">
    <property type="component" value="Chromosome C04"/>
</dbReference>